<dbReference type="PROSITE" id="PS50850">
    <property type="entry name" value="MFS"/>
    <property type="match status" value="1"/>
</dbReference>
<accession>A0A5J4YIA4</accession>
<dbReference type="PANTHER" id="PTHR23505:SF79">
    <property type="entry name" value="PROTEIN SPINSTER"/>
    <property type="match status" value="1"/>
</dbReference>
<dbReference type="Gene3D" id="1.20.1250.20">
    <property type="entry name" value="MFS general substrate transporter like domains"/>
    <property type="match status" value="1"/>
</dbReference>
<dbReference type="OMA" id="WAWIPPE"/>
<evidence type="ECO:0000259" key="8">
    <source>
        <dbReference type="PROSITE" id="PS50850"/>
    </source>
</evidence>
<dbReference type="AlphaFoldDB" id="A0A5J4YIA4"/>
<dbReference type="Pfam" id="PF07690">
    <property type="entry name" value="MFS_1"/>
    <property type="match status" value="1"/>
</dbReference>
<feature type="transmembrane region" description="Helical" evidence="7">
    <location>
        <begin position="186"/>
        <end position="204"/>
    </location>
</feature>
<evidence type="ECO:0000256" key="3">
    <source>
        <dbReference type="ARBA" id="ARBA00022692"/>
    </source>
</evidence>
<dbReference type="EMBL" id="VRMN01000016">
    <property type="protein sequence ID" value="KAA8491129.1"/>
    <property type="molecule type" value="Genomic_DNA"/>
</dbReference>
<feature type="transmembrane region" description="Helical" evidence="7">
    <location>
        <begin position="275"/>
        <end position="301"/>
    </location>
</feature>
<proteinExistence type="inferred from homology"/>
<dbReference type="GO" id="GO:0016020">
    <property type="term" value="C:membrane"/>
    <property type="evidence" value="ECO:0007669"/>
    <property type="project" value="UniProtKB-SubCell"/>
</dbReference>
<keyword evidence="4 7" id="KW-1133">Transmembrane helix</keyword>
<evidence type="ECO:0000313" key="9">
    <source>
        <dbReference type="EMBL" id="KAA8491129.1"/>
    </source>
</evidence>
<feature type="transmembrane region" description="Helical" evidence="7">
    <location>
        <begin position="313"/>
        <end position="335"/>
    </location>
</feature>
<protein>
    <submittedName>
        <fullName evidence="9">Protein spinster</fullName>
    </submittedName>
</protein>
<keyword evidence="2" id="KW-0813">Transport</keyword>
<evidence type="ECO:0000256" key="6">
    <source>
        <dbReference type="ARBA" id="ARBA00024338"/>
    </source>
</evidence>
<feature type="transmembrane region" description="Helical" evidence="7">
    <location>
        <begin position="55"/>
        <end position="75"/>
    </location>
</feature>
<organism evidence="9 10">
    <name type="scientific">Porphyridium purpureum</name>
    <name type="common">Red alga</name>
    <name type="synonym">Porphyridium cruentum</name>
    <dbReference type="NCBI Taxonomy" id="35688"/>
    <lineage>
        <taxon>Eukaryota</taxon>
        <taxon>Rhodophyta</taxon>
        <taxon>Bangiophyceae</taxon>
        <taxon>Porphyridiales</taxon>
        <taxon>Porphyridiaceae</taxon>
        <taxon>Porphyridium</taxon>
    </lineage>
</organism>
<dbReference type="InterPro" id="IPR036259">
    <property type="entry name" value="MFS_trans_sf"/>
</dbReference>
<evidence type="ECO:0000256" key="7">
    <source>
        <dbReference type="SAM" id="Phobius"/>
    </source>
</evidence>
<keyword evidence="3 7" id="KW-0812">Transmembrane</keyword>
<feature type="transmembrane region" description="Helical" evidence="7">
    <location>
        <begin position="415"/>
        <end position="442"/>
    </location>
</feature>
<dbReference type="Proteomes" id="UP000324585">
    <property type="component" value="Unassembled WGS sequence"/>
</dbReference>
<dbReference type="SUPFAM" id="SSF103473">
    <property type="entry name" value="MFS general substrate transporter"/>
    <property type="match status" value="1"/>
</dbReference>
<keyword evidence="10" id="KW-1185">Reference proteome</keyword>
<comment type="caution">
    <text evidence="9">The sequence shown here is derived from an EMBL/GenBank/DDBJ whole genome shotgun (WGS) entry which is preliminary data.</text>
</comment>
<evidence type="ECO:0000256" key="2">
    <source>
        <dbReference type="ARBA" id="ARBA00022448"/>
    </source>
</evidence>
<dbReference type="InterPro" id="IPR020846">
    <property type="entry name" value="MFS_dom"/>
</dbReference>
<keyword evidence="5 7" id="KW-0472">Membrane</keyword>
<reference evidence="10" key="1">
    <citation type="journal article" date="2019" name="Nat. Commun.">
        <title>Expansion of phycobilisome linker gene families in mesophilic red algae.</title>
        <authorList>
            <person name="Lee J."/>
            <person name="Kim D."/>
            <person name="Bhattacharya D."/>
            <person name="Yoon H.S."/>
        </authorList>
    </citation>
    <scope>NUCLEOTIDE SEQUENCE [LARGE SCALE GENOMIC DNA]</scope>
    <source>
        <strain evidence="10">CCMP 1328</strain>
    </source>
</reference>
<evidence type="ECO:0000256" key="1">
    <source>
        <dbReference type="ARBA" id="ARBA00004141"/>
    </source>
</evidence>
<feature type="transmembrane region" description="Helical" evidence="7">
    <location>
        <begin position="356"/>
        <end position="374"/>
    </location>
</feature>
<dbReference type="GO" id="GO:0022857">
    <property type="term" value="F:transmembrane transporter activity"/>
    <property type="evidence" value="ECO:0007669"/>
    <property type="project" value="InterPro"/>
</dbReference>
<dbReference type="OrthoDB" id="6770063at2759"/>
<feature type="transmembrane region" description="Helical" evidence="7">
    <location>
        <begin position="210"/>
        <end position="231"/>
    </location>
</feature>
<dbReference type="InterPro" id="IPR044770">
    <property type="entry name" value="MFS_spinster-like"/>
</dbReference>
<evidence type="ECO:0000256" key="4">
    <source>
        <dbReference type="ARBA" id="ARBA00022989"/>
    </source>
</evidence>
<feature type="transmembrane region" description="Helical" evidence="7">
    <location>
        <begin position="468"/>
        <end position="489"/>
    </location>
</feature>
<comment type="similarity">
    <text evidence="6">Belongs to the major facilitator superfamily. Spinster (TC 2.A.1.49) family.</text>
</comment>
<sequence length="490" mass="51287">MRSNGGAGQKVGDGCGEGHDVRNEVRVADARGDMRPEWRAPQLPARAGDQGWLRLATYGVLMLINALNFADRYALAAVLPDIREGVLRGISDTQAGALGSVFVVVYMLLSPVAGAVADRFAAWRVRALIIPGVVLWSAASILSGTAQSFGVLLASRALVGIGEAAWGPTATPLIADMYPNSKTQMIAFFMISAPVGAACGYIIPSAFASWRVSFFVFGISGLVLAATLPFLDDPYRQAQDGQLEHDAPTSASDLAPGEELSVWVSFKTVLTSRNWIVSTMASALSNLAFGAISFWMPTFLIRVFHLSNSRASLRVGVCTLVAGIVGPACSAFIAAPHRAVRLVPFDTARIHADAQIAGMLLVCSGLVTCSFGLGRSELQLTAMLVAAGVTSFGSFGPLNSLLLESVPAEQRGMACGVNVVLVHLLGDSFASIAFALLVQLLLGTAPPPGDALQVVPVDGLQAESVARAMRIAMTFVGLPVLASGLLLLAH</sequence>
<dbReference type="CDD" id="cd17328">
    <property type="entry name" value="MFS_spinster_like"/>
    <property type="match status" value="1"/>
</dbReference>
<evidence type="ECO:0000313" key="10">
    <source>
        <dbReference type="Proteomes" id="UP000324585"/>
    </source>
</evidence>
<dbReference type="InterPro" id="IPR011701">
    <property type="entry name" value="MFS"/>
</dbReference>
<comment type="subcellular location">
    <subcellularLocation>
        <location evidence="1">Membrane</location>
        <topology evidence="1">Multi-pass membrane protein</topology>
    </subcellularLocation>
</comment>
<feature type="transmembrane region" description="Helical" evidence="7">
    <location>
        <begin position="95"/>
        <end position="116"/>
    </location>
</feature>
<feature type="transmembrane region" description="Helical" evidence="7">
    <location>
        <begin position="128"/>
        <end position="147"/>
    </location>
</feature>
<dbReference type="PANTHER" id="PTHR23505">
    <property type="entry name" value="SPINSTER"/>
    <property type="match status" value="1"/>
</dbReference>
<name>A0A5J4YIA4_PORPP</name>
<gene>
    <name evidence="9" type="ORF">FVE85_4546</name>
</gene>
<evidence type="ECO:0000256" key="5">
    <source>
        <dbReference type="ARBA" id="ARBA00023136"/>
    </source>
</evidence>
<feature type="domain" description="Major facilitator superfamily (MFS) profile" evidence="8">
    <location>
        <begin position="57"/>
        <end position="490"/>
    </location>
</feature>